<dbReference type="InterPro" id="IPR002110">
    <property type="entry name" value="Ankyrin_rpt"/>
</dbReference>
<feature type="repeat" description="ANK" evidence="3">
    <location>
        <begin position="42"/>
        <end position="74"/>
    </location>
</feature>
<gene>
    <name evidence="5" type="ORF">A7L45_09865</name>
</gene>
<dbReference type="KEGG" id="ceu:A7L45_09865"/>
<evidence type="ECO:0000313" key="5">
    <source>
        <dbReference type="EMBL" id="APC40349.1"/>
    </source>
</evidence>
<dbReference type="Pfam" id="PF05076">
    <property type="entry name" value="SUFU"/>
    <property type="match status" value="1"/>
</dbReference>
<dbReference type="PROSITE" id="PS50088">
    <property type="entry name" value="ANK_REPEAT"/>
    <property type="match status" value="2"/>
</dbReference>
<dbReference type="AlphaFoldDB" id="A0A1J0GGA7"/>
<feature type="domain" description="Suppressor of fused-like" evidence="4">
    <location>
        <begin position="222"/>
        <end position="390"/>
    </location>
</feature>
<evidence type="ECO:0000313" key="6">
    <source>
        <dbReference type="Proteomes" id="UP000182569"/>
    </source>
</evidence>
<accession>A0A1J0GGA7</accession>
<protein>
    <recommendedName>
        <fullName evidence="4">Suppressor of fused-like domain-containing protein</fullName>
    </recommendedName>
</protein>
<dbReference type="Gene3D" id="1.25.40.20">
    <property type="entry name" value="Ankyrin repeat-containing domain"/>
    <property type="match status" value="1"/>
</dbReference>
<keyword evidence="6" id="KW-1185">Reference proteome</keyword>
<feature type="repeat" description="ANK" evidence="3">
    <location>
        <begin position="111"/>
        <end position="143"/>
    </location>
</feature>
<dbReference type="Pfam" id="PF12796">
    <property type="entry name" value="Ank_2"/>
    <property type="match status" value="1"/>
</dbReference>
<organism evidence="5 6">
    <name type="scientific">Clostridium estertheticum subsp. estertheticum</name>
    <dbReference type="NCBI Taxonomy" id="1552"/>
    <lineage>
        <taxon>Bacteria</taxon>
        <taxon>Bacillati</taxon>
        <taxon>Bacillota</taxon>
        <taxon>Clostridia</taxon>
        <taxon>Eubacteriales</taxon>
        <taxon>Clostridiaceae</taxon>
        <taxon>Clostridium</taxon>
    </lineage>
</organism>
<dbReference type="InterPro" id="IPR050745">
    <property type="entry name" value="Multifunctional_regulatory"/>
</dbReference>
<evidence type="ECO:0000256" key="2">
    <source>
        <dbReference type="ARBA" id="ARBA00023043"/>
    </source>
</evidence>
<evidence type="ECO:0000256" key="3">
    <source>
        <dbReference type="PROSITE-ProRule" id="PRU00023"/>
    </source>
</evidence>
<dbReference type="InterPro" id="IPR036770">
    <property type="entry name" value="Ankyrin_rpt-contain_sf"/>
</dbReference>
<evidence type="ECO:0000256" key="1">
    <source>
        <dbReference type="ARBA" id="ARBA00022737"/>
    </source>
</evidence>
<dbReference type="STRING" id="1552.A7L45_09865"/>
<sequence>MSDLSWIQVKRDIFDAISKGDLETLINMVERYPKVITAYNVSSYSLLHVAAEQNNKDILEFLYRKGLDVNITRKNDGGCVTPIHGAVNKNLIENVIWLLNHGANVDTGLRIHATPLIGAAFNGSEEMVKVLLKAGATIDAFYYVGEGKTKTKINAIVAAEMEGHSELARYLREHDAIEDTLDEDTESIIESQHDEILCHLEKYFGKVTNTLSEIVPGSKVAVSVNIIPNSSDNKFITIATTGMSDCPMDDSVEAFEENFAELIIKLPISWPISKNDMNDMNNYWPLGWIRKTAHIPHLYNGWIGKDIIFPNGDPAQPFASNTKLSCIMVCKPKESGLDSFVSTKGNIINFYTIIPIYEEERNIALEKGCEYLIRKLSKRGIVDVLDATRENVGL</sequence>
<keyword evidence="2 3" id="KW-0040">ANK repeat</keyword>
<dbReference type="EMBL" id="CP015756">
    <property type="protein sequence ID" value="APC40349.1"/>
    <property type="molecule type" value="Genomic_DNA"/>
</dbReference>
<dbReference type="Proteomes" id="UP000182569">
    <property type="component" value="Chromosome"/>
</dbReference>
<dbReference type="OrthoDB" id="4827574at2"/>
<dbReference type="PROSITE" id="PS50297">
    <property type="entry name" value="ANK_REP_REGION"/>
    <property type="match status" value="2"/>
</dbReference>
<dbReference type="PANTHER" id="PTHR24189">
    <property type="entry name" value="MYOTROPHIN"/>
    <property type="match status" value="1"/>
</dbReference>
<evidence type="ECO:0000259" key="4">
    <source>
        <dbReference type="Pfam" id="PF05076"/>
    </source>
</evidence>
<proteinExistence type="predicted"/>
<dbReference type="SUPFAM" id="SSF48403">
    <property type="entry name" value="Ankyrin repeat"/>
    <property type="match status" value="1"/>
</dbReference>
<keyword evidence="1" id="KW-0677">Repeat</keyword>
<dbReference type="SMART" id="SM00248">
    <property type="entry name" value="ANK"/>
    <property type="match status" value="4"/>
</dbReference>
<dbReference type="RefSeq" id="WP_071612639.1">
    <property type="nucleotide sequence ID" value="NZ_CP015756.1"/>
</dbReference>
<name>A0A1J0GGA7_9CLOT</name>
<dbReference type="InterPro" id="IPR020941">
    <property type="entry name" value="SUFU-like_domain"/>
</dbReference>
<reference evidence="6" key="1">
    <citation type="journal article" date="2016" name="Front. Microbiol.">
        <title>Complete Genome Sequence of Clostridium estertheticum DSM 8809, a Microbe Identified in Spoiled Vacuum Packed Beef.</title>
        <authorList>
            <person name="Yu Z."/>
            <person name="Gunn L."/>
            <person name="Brennan E."/>
            <person name="Reid R."/>
            <person name="Wall P.G."/>
            <person name="Gaora O.P."/>
            <person name="Hurley D."/>
            <person name="Bolton D."/>
            <person name="Fanning S."/>
        </authorList>
    </citation>
    <scope>NUCLEOTIDE SEQUENCE [LARGE SCALE GENOMIC DNA]</scope>
    <source>
        <strain evidence="6">DSM 8809</strain>
    </source>
</reference>